<organism evidence="1 2">
    <name type="scientific">Pseudodesulfovibrio karagichevae</name>
    <dbReference type="NCBI Taxonomy" id="3239305"/>
    <lineage>
        <taxon>Bacteria</taxon>
        <taxon>Pseudomonadati</taxon>
        <taxon>Thermodesulfobacteriota</taxon>
        <taxon>Desulfovibrionia</taxon>
        <taxon>Desulfovibrionales</taxon>
        <taxon>Desulfovibrionaceae</taxon>
    </lineage>
</organism>
<protein>
    <recommendedName>
        <fullName evidence="3">TIGR04255 family protein</fullName>
    </recommendedName>
</protein>
<sequence>MKSTNYSVTSLYSLLQTRLKTSPSERLDERTSPLHTMAMMALEAACSDAPKTLAQMLDDQSKAPGSTSIAAVDNNDITPDDWQHLQDILLLNSFINVYGMQKVYADHGNKAYDISNKTEAAAFTQACASALNYVTTSAMGGFLNLRNQTAQSITKTYKRMEFHLDFLSDLFKAFSFPKATLIALDGVLKSVVESLKKIEFNDQLKTVDHLLFMYTFEEVPGMDIKLPHLRLFYLKINTRTWQMSMHKATVTEIDFQCNYMDEDWEMNPFQVAKQRDQIQSLLTKMSGLSMDELNNKLTPAVVDTGKA</sequence>
<dbReference type="EMBL" id="JBGLYH010000024">
    <property type="protein sequence ID" value="MEZ7197069.1"/>
    <property type="molecule type" value="Genomic_DNA"/>
</dbReference>
<dbReference type="RefSeq" id="WP_371386587.1">
    <property type="nucleotide sequence ID" value="NZ_JBGLYH010000024.1"/>
</dbReference>
<comment type="caution">
    <text evidence="1">The sequence shown here is derived from an EMBL/GenBank/DDBJ whole genome shotgun (WGS) entry which is preliminary data.</text>
</comment>
<accession>A0ABV4K4X5</accession>
<name>A0ABV4K4X5_9BACT</name>
<keyword evidence="2" id="KW-1185">Reference proteome</keyword>
<gene>
    <name evidence="1" type="ORF">AB6M95_09950</name>
</gene>
<evidence type="ECO:0008006" key="3">
    <source>
        <dbReference type="Google" id="ProtNLM"/>
    </source>
</evidence>
<evidence type="ECO:0000313" key="1">
    <source>
        <dbReference type="EMBL" id="MEZ7197069.1"/>
    </source>
</evidence>
<dbReference type="Proteomes" id="UP001568698">
    <property type="component" value="Unassembled WGS sequence"/>
</dbReference>
<reference evidence="1 2" key="1">
    <citation type="submission" date="2024-08" db="EMBL/GenBank/DDBJ databases">
        <title>Sulfate-reducing bacteria isolated from formation water of the oil field in Kazakhstan and description of Pseudodesulfovibrio sp.</title>
        <authorList>
            <person name="Bidzhieva S.K."/>
            <person name="Tourova T.P."/>
            <person name="Grouzdev D.S."/>
            <person name="Beletsky A.V."/>
            <person name="Sokolova D.S."/>
            <person name="Samigullina S.R."/>
            <person name="Poltaraus A.B."/>
            <person name="Avtukh A.N."/>
            <person name="Tereshina V.M."/>
            <person name="Zhaparov N.S."/>
            <person name="Mardanov A.V."/>
            <person name="Nazina T.N."/>
        </authorList>
    </citation>
    <scope>NUCLEOTIDE SEQUENCE [LARGE SCALE GENOMIC DNA]</scope>
    <source>
        <strain evidence="1 2">9FUS</strain>
    </source>
</reference>
<evidence type="ECO:0000313" key="2">
    <source>
        <dbReference type="Proteomes" id="UP001568698"/>
    </source>
</evidence>
<proteinExistence type="predicted"/>